<dbReference type="GeneID" id="92038644"/>
<feature type="compositionally biased region" description="Basic and acidic residues" evidence="1">
    <location>
        <begin position="186"/>
        <end position="199"/>
    </location>
</feature>
<dbReference type="Proteomes" id="UP001433268">
    <property type="component" value="Unassembled WGS sequence"/>
</dbReference>
<reference evidence="2 3" key="1">
    <citation type="submission" date="2023-01" db="EMBL/GenBank/DDBJ databases">
        <title>Analysis of 21 Apiospora genomes using comparative genomics revels a genus with tremendous synthesis potential of carbohydrate active enzymes and secondary metabolites.</title>
        <authorList>
            <person name="Sorensen T."/>
        </authorList>
    </citation>
    <scope>NUCLEOTIDE SEQUENCE [LARGE SCALE GENOMIC DNA]</scope>
    <source>
        <strain evidence="2 3">CBS 114990</strain>
    </source>
</reference>
<feature type="compositionally biased region" description="Basic and acidic residues" evidence="1">
    <location>
        <begin position="28"/>
        <end position="44"/>
    </location>
</feature>
<feature type="region of interest" description="Disordered" evidence="1">
    <location>
        <begin position="1"/>
        <end position="99"/>
    </location>
</feature>
<evidence type="ECO:0000256" key="1">
    <source>
        <dbReference type="SAM" id="MobiDB-lite"/>
    </source>
</evidence>
<gene>
    <name evidence="2" type="ORF">PG997_001269</name>
</gene>
<protein>
    <submittedName>
        <fullName evidence="2">Uncharacterized protein</fullName>
    </submittedName>
</protein>
<sequence>MSNTDYRHAAAAQYPYQQSVAADGFTPEMRDRQARGKDPYHDSGEDSEGASGDWGGRNRGSRDESYAYTEQRRHAAQILDNPELLMTNAQREGDSIPATRLRYTRMLCGVVEETAPSASKQSGDKKKKSKSSRHSSSGGQKSSSSTPKKRTTTQKGVRTEEESGPQGNSSTRSDPIYTNGANHGRVANDRTADKARSLEASDGQEQRCSLSNG</sequence>
<dbReference type="EMBL" id="JAQQWN010000002">
    <property type="protein sequence ID" value="KAK8094584.1"/>
    <property type="molecule type" value="Genomic_DNA"/>
</dbReference>
<feature type="compositionally biased region" description="Basic and acidic residues" evidence="1">
    <location>
        <begin position="60"/>
        <end position="73"/>
    </location>
</feature>
<name>A0ABR1XD41_9PEZI</name>
<proteinExistence type="predicted"/>
<evidence type="ECO:0000313" key="2">
    <source>
        <dbReference type="EMBL" id="KAK8094584.1"/>
    </source>
</evidence>
<dbReference type="RefSeq" id="XP_066675357.1">
    <property type="nucleotide sequence ID" value="XM_066805584.1"/>
</dbReference>
<feature type="compositionally biased region" description="Low complexity" evidence="1">
    <location>
        <begin position="134"/>
        <end position="146"/>
    </location>
</feature>
<feature type="region of interest" description="Disordered" evidence="1">
    <location>
        <begin position="113"/>
        <end position="213"/>
    </location>
</feature>
<evidence type="ECO:0000313" key="3">
    <source>
        <dbReference type="Proteomes" id="UP001433268"/>
    </source>
</evidence>
<keyword evidence="3" id="KW-1185">Reference proteome</keyword>
<organism evidence="2 3">
    <name type="scientific">Apiospora hydei</name>
    <dbReference type="NCBI Taxonomy" id="1337664"/>
    <lineage>
        <taxon>Eukaryota</taxon>
        <taxon>Fungi</taxon>
        <taxon>Dikarya</taxon>
        <taxon>Ascomycota</taxon>
        <taxon>Pezizomycotina</taxon>
        <taxon>Sordariomycetes</taxon>
        <taxon>Xylariomycetidae</taxon>
        <taxon>Amphisphaeriales</taxon>
        <taxon>Apiosporaceae</taxon>
        <taxon>Apiospora</taxon>
    </lineage>
</organism>
<comment type="caution">
    <text evidence="2">The sequence shown here is derived from an EMBL/GenBank/DDBJ whole genome shotgun (WGS) entry which is preliminary data.</text>
</comment>
<accession>A0ABR1XD41</accession>